<dbReference type="Proteomes" id="UP000018895">
    <property type="component" value="Unassembled WGS sequence"/>
</dbReference>
<proteinExistence type="predicted"/>
<evidence type="ECO:0000256" key="1">
    <source>
        <dbReference type="ARBA" id="ARBA00022649"/>
    </source>
</evidence>
<dbReference type="Gene3D" id="3.30.2310.20">
    <property type="entry name" value="RelE-like"/>
    <property type="match status" value="1"/>
</dbReference>
<dbReference type="EMBL" id="BAUU01000060">
    <property type="protein sequence ID" value="GAE32905.1"/>
    <property type="molecule type" value="Genomic_DNA"/>
</dbReference>
<dbReference type="InterPro" id="IPR007712">
    <property type="entry name" value="RelE/ParE_toxin"/>
</dbReference>
<protein>
    <submittedName>
        <fullName evidence="2">Plasmid stabilization system</fullName>
    </submittedName>
</protein>
<dbReference type="STRING" id="1236971.JCM9152_4500"/>
<dbReference type="InterPro" id="IPR035093">
    <property type="entry name" value="RelE/ParE_toxin_dom_sf"/>
</dbReference>
<evidence type="ECO:0000313" key="3">
    <source>
        <dbReference type="Proteomes" id="UP000018895"/>
    </source>
</evidence>
<organism evidence="2 3">
    <name type="scientific">Halalkalibacter hemicellulosilyticusJCM 9152</name>
    <dbReference type="NCBI Taxonomy" id="1236971"/>
    <lineage>
        <taxon>Bacteria</taxon>
        <taxon>Bacillati</taxon>
        <taxon>Bacillota</taxon>
        <taxon>Bacilli</taxon>
        <taxon>Bacillales</taxon>
        <taxon>Bacillaceae</taxon>
        <taxon>Halalkalibacter</taxon>
    </lineage>
</organism>
<dbReference type="RefSeq" id="WP_035347529.1">
    <property type="nucleotide sequence ID" value="NZ_BAUU01000060.1"/>
</dbReference>
<dbReference type="Pfam" id="PF05016">
    <property type="entry name" value="ParE_toxin"/>
    <property type="match status" value="1"/>
</dbReference>
<dbReference type="AlphaFoldDB" id="W4QLB7"/>
<comment type="caution">
    <text evidence="2">The sequence shown here is derived from an EMBL/GenBank/DDBJ whole genome shotgun (WGS) entry which is preliminary data.</text>
</comment>
<name>W4QLB7_9BACI</name>
<keyword evidence="3" id="KW-1185">Reference proteome</keyword>
<keyword evidence="1" id="KW-1277">Toxin-antitoxin system</keyword>
<reference evidence="2" key="1">
    <citation type="journal article" date="2014" name="Genome Announc.">
        <title>Draft Genome Sequences of Three Alkaliphilic Bacillus Strains, Bacillus wakoensis JCM 9140T, Bacillus akibai JCM 9157T, and Bacillus hemicellulosilyticus JCM 9152T.</title>
        <authorList>
            <person name="Yuki M."/>
            <person name="Oshima K."/>
            <person name="Suda W."/>
            <person name="Oshida Y."/>
            <person name="Kitamura K."/>
            <person name="Iida T."/>
            <person name="Hattori M."/>
            <person name="Ohkuma M."/>
        </authorList>
    </citation>
    <scope>NUCLEOTIDE SEQUENCE [LARGE SCALE GENOMIC DNA]</scope>
    <source>
        <strain evidence="2">JCM 9152</strain>
    </source>
</reference>
<dbReference type="OrthoDB" id="362857at2"/>
<gene>
    <name evidence="2" type="ORF">JCM9152_4500</name>
</gene>
<accession>W4QLB7</accession>
<evidence type="ECO:0000313" key="2">
    <source>
        <dbReference type="EMBL" id="GAE32905.1"/>
    </source>
</evidence>
<sequence length="110" mass="13169">MYKLRINPVAKQDLYDIKEYMIKEFDNPTAAVNIVSTIIESYKKLKVYPMLGLELSSKIHIETDYRFLVSGNYIVFYKFDDVYVSIYRILDSRRDYVKLLFNEEMNSNKE</sequence>